<protein>
    <submittedName>
        <fullName evidence="2">Uncharacterized protein</fullName>
    </submittedName>
</protein>
<gene>
    <name evidence="2" type="ORF">CR513_47571</name>
</gene>
<dbReference type="EMBL" id="QJKJ01010723">
    <property type="protein sequence ID" value="RDX72889.1"/>
    <property type="molecule type" value="Genomic_DNA"/>
</dbReference>
<feature type="region of interest" description="Disordered" evidence="1">
    <location>
        <begin position="80"/>
        <end position="113"/>
    </location>
</feature>
<feature type="compositionally biased region" description="Polar residues" evidence="1">
    <location>
        <begin position="23"/>
        <end position="47"/>
    </location>
</feature>
<comment type="caution">
    <text evidence="2">The sequence shown here is derived from an EMBL/GenBank/DDBJ whole genome shotgun (WGS) entry which is preliminary data.</text>
</comment>
<keyword evidence="3" id="KW-1185">Reference proteome</keyword>
<dbReference type="Proteomes" id="UP000257109">
    <property type="component" value="Unassembled WGS sequence"/>
</dbReference>
<feature type="non-terminal residue" evidence="2">
    <location>
        <position position="1"/>
    </location>
</feature>
<accession>A0A371F3L9</accession>
<evidence type="ECO:0000256" key="1">
    <source>
        <dbReference type="SAM" id="MobiDB-lite"/>
    </source>
</evidence>
<evidence type="ECO:0000313" key="2">
    <source>
        <dbReference type="EMBL" id="RDX72889.1"/>
    </source>
</evidence>
<evidence type="ECO:0000313" key="3">
    <source>
        <dbReference type="Proteomes" id="UP000257109"/>
    </source>
</evidence>
<feature type="region of interest" description="Disordered" evidence="1">
    <location>
        <begin position="1"/>
        <end position="61"/>
    </location>
</feature>
<reference evidence="2" key="1">
    <citation type="submission" date="2018-05" db="EMBL/GenBank/DDBJ databases">
        <title>Draft genome of Mucuna pruriens seed.</title>
        <authorList>
            <person name="Nnadi N.E."/>
            <person name="Vos R."/>
            <person name="Hasami M.H."/>
            <person name="Devisetty U.K."/>
            <person name="Aguiy J.C."/>
        </authorList>
    </citation>
    <scope>NUCLEOTIDE SEQUENCE [LARGE SCALE GENOMIC DNA]</scope>
    <source>
        <strain evidence="2">JCA_2017</strain>
    </source>
</reference>
<sequence length="113" mass="12445">MKKNESQSGHVAGGAGDSPPSRLGSSKNHLSGKEQQVNTRLGGTFQNPKRGRKKILPIRAPGWQENTPYLECRHVADGMKTQRPVGGRVLKLGLGHEDPKTRRRPSIKTWSRA</sequence>
<proteinExistence type="predicted"/>
<name>A0A371F3L9_MUCPR</name>
<organism evidence="2 3">
    <name type="scientific">Mucuna pruriens</name>
    <name type="common">Velvet bean</name>
    <name type="synonym">Dolichos pruriens</name>
    <dbReference type="NCBI Taxonomy" id="157652"/>
    <lineage>
        <taxon>Eukaryota</taxon>
        <taxon>Viridiplantae</taxon>
        <taxon>Streptophyta</taxon>
        <taxon>Embryophyta</taxon>
        <taxon>Tracheophyta</taxon>
        <taxon>Spermatophyta</taxon>
        <taxon>Magnoliopsida</taxon>
        <taxon>eudicotyledons</taxon>
        <taxon>Gunneridae</taxon>
        <taxon>Pentapetalae</taxon>
        <taxon>rosids</taxon>
        <taxon>fabids</taxon>
        <taxon>Fabales</taxon>
        <taxon>Fabaceae</taxon>
        <taxon>Papilionoideae</taxon>
        <taxon>50 kb inversion clade</taxon>
        <taxon>NPAAA clade</taxon>
        <taxon>indigoferoid/millettioid clade</taxon>
        <taxon>Phaseoleae</taxon>
        <taxon>Mucuna</taxon>
    </lineage>
</organism>
<dbReference type="AlphaFoldDB" id="A0A371F3L9"/>